<dbReference type="InterPro" id="IPR011011">
    <property type="entry name" value="Znf_FYVE_PHD"/>
</dbReference>
<evidence type="ECO:0000256" key="8">
    <source>
        <dbReference type="SAM" id="MobiDB-lite"/>
    </source>
</evidence>
<sequence length="250" mass="26668">GPPTLKAQPQPKDSVPSQNPAKKDTPHSKQMPPSASQPTKPTEVQKPSSHKRHNKNLFHSRQQKTPSKTEPPKKEEESSFFGFGFGGARSRSPSPQPGASSVSGKVLGFGSSFLSSASNLISAVQDEPSTTPPTSRKGSSVSQTSAKSTTPPSSRKGSEATKGSPNVPKSQTQEGKIQQQQNKPQDTQQTTTKESAQAPKSDQSPKLPPKACPLCKASLRIDPPNYRTCTECKATVCNQCGFNPVPHQTE</sequence>
<feature type="compositionally biased region" description="Polar residues" evidence="8">
    <location>
        <begin position="127"/>
        <end position="168"/>
    </location>
</feature>
<feature type="domain" description="Zinc finger piccolo-type" evidence="9">
    <location>
        <begin position="211"/>
        <end position="250"/>
    </location>
</feature>
<evidence type="ECO:0000256" key="1">
    <source>
        <dbReference type="ARBA" id="ARBA00022723"/>
    </source>
</evidence>
<comment type="subcellular location">
    <subcellularLocation>
        <location evidence="7">Presynaptic active zone</location>
    </subcellularLocation>
</comment>
<name>A0ABD0P0S7_CIRMR</name>
<dbReference type="GO" id="GO:0048786">
    <property type="term" value="C:presynaptic active zone"/>
    <property type="evidence" value="ECO:0007669"/>
    <property type="project" value="UniProtKB-SubCell"/>
</dbReference>
<feature type="compositionally biased region" description="Polar residues" evidence="8">
    <location>
        <begin position="194"/>
        <end position="204"/>
    </location>
</feature>
<feature type="non-terminal residue" evidence="10">
    <location>
        <position position="1"/>
    </location>
</feature>
<evidence type="ECO:0000313" key="10">
    <source>
        <dbReference type="EMBL" id="KAL0167714.1"/>
    </source>
</evidence>
<dbReference type="InterPro" id="IPR008899">
    <property type="entry name" value="Znf_piccolo"/>
</dbReference>
<dbReference type="GO" id="GO:0008270">
    <property type="term" value="F:zinc ion binding"/>
    <property type="evidence" value="ECO:0007669"/>
    <property type="project" value="UniProtKB-KW"/>
</dbReference>
<keyword evidence="4" id="KW-0862">Zinc</keyword>
<dbReference type="EMBL" id="JAMKFB020000018">
    <property type="protein sequence ID" value="KAL0167714.1"/>
    <property type="molecule type" value="Genomic_DNA"/>
</dbReference>
<keyword evidence="5" id="KW-0770">Synapse</keyword>
<keyword evidence="11" id="KW-1185">Reference proteome</keyword>
<evidence type="ECO:0000313" key="11">
    <source>
        <dbReference type="Proteomes" id="UP001529510"/>
    </source>
</evidence>
<dbReference type="InterPro" id="IPR013083">
    <property type="entry name" value="Znf_RING/FYVE/PHD"/>
</dbReference>
<accession>A0ABD0P0S7</accession>
<dbReference type="Gene3D" id="3.30.40.10">
    <property type="entry name" value="Zinc/RING finger domain, C3HC4 (zinc finger)"/>
    <property type="match status" value="1"/>
</dbReference>
<reference evidence="10 11" key="1">
    <citation type="submission" date="2024-05" db="EMBL/GenBank/DDBJ databases">
        <title>Genome sequencing and assembly of Indian major carp, Cirrhinus mrigala (Hamilton, 1822).</title>
        <authorList>
            <person name="Mohindra V."/>
            <person name="Chowdhury L.M."/>
            <person name="Lal K."/>
            <person name="Jena J.K."/>
        </authorList>
    </citation>
    <scope>NUCLEOTIDE SEQUENCE [LARGE SCALE GENOMIC DNA]</scope>
    <source>
        <strain evidence="10">CM1030</strain>
        <tissue evidence="10">Blood</tissue>
    </source>
</reference>
<feature type="compositionally biased region" description="Polar residues" evidence="8">
    <location>
        <begin position="31"/>
        <end position="47"/>
    </location>
</feature>
<dbReference type="PANTHER" id="PTHR14113">
    <property type="entry name" value="PICCOLO/BASSOON"/>
    <property type="match status" value="1"/>
</dbReference>
<feature type="compositionally biased region" description="Basic residues" evidence="8">
    <location>
        <begin position="48"/>
        <end position="62"/>
    </location>
</feature>
<dbReference type="Pfam" id="PF05715">
    <property type="entry name" value="zf-piccolo"/>
    <property type="match status" value="1"/>
</dbReference>
<feature type="compositionally biased region" description="Low complexity" evidence="8">
    <location>
        <begin position="100"/>
        <end position="110"/>
    </location>
</feature>
<feature type="region of interest" description="Disordered" evidence="8">
    <location>
        <begin position="123"/>
        <end position="214"/>
    </location>
</feature>
<keyword evidence="1" id="KW-0479">Metal-binding</keyword>
<evidence type="ECO:0000256" key="5">
    <source>
        <dbReference type="ARBA" id="ARBA00023018"/>
    </source>
</evidence>
<evidence type="ECO:0000259" key="9">
    <source>
        <dbReference type="Pfam" id="PF05715"/>
    </source>
</evidence>
<feature type="region of interest" description="Disordered" evidence="8">
    <location>
        <begin position="1"/>
        <end position="110"/>
    </location>
</feature>
<keyword evidence="3" id="KW-0863">Zinc-finger</keyword>
<dbReference type="PANTHER" id="PTHR14113:SF6">
    <property type="entry name" value="PROTEIN PICCOLO"/>
    <property type="match status" value="1"/>
</dbReference>
<gene>
    <name evidence="10" type="ORF">M9458_035936</name>
</gene>
<dbReference type="Proteomes" id="UP001529510">
    <property type="component" value="Unassembled WGS sequence"/>
</dbReference>
<evidence type="ECO:0000256" key="6">
    <source>
        <dbReference type="ARBA" id="ARBA00023273"/>
    </source>
</evidence>
<feature type="compositionally biased region" description="Low complexity" evidence="8">
    <location>
        <begin position="169"/>
        <end position="193"/>
    </location>
</feature>
<dbReference type="InterPro" id="IPR052098">
    <property type="entry name" value="Presynaptic_Scaffold_Bsn/Pclo"/>
</dbReference>
<dbReference type="SUPFAM" id="SSF57903">
    <property type="entry name" value="FYVE/PHD zinc finger"/>
    <property type="match status" value="1"/>
</dbReference>
<evidence type="ECO:0000256" key="3">
    <source>
        <dbReference type="ARBA" id="ARBA00022771"/>
    </source>
</evidence>
<organism evidence="10 11">
    <name type="scientific">Cirrhinus mrigala</name>
    <name type="common">Mrigala</name>
    <dbReference type="NCBI Taxonomy" id="683832"/>
    <lineage>
        <taxon>Eukaryota</taxon>
        <taxon>Metazoa</taxon>
        <taxon>Chordata</taxon>
        <taxon>Craniata</taxon>
        <taxon>Vertebrata</taxon>
        <taxon>Euteleostomi</taxon>
        <taxon>Actinopterygii</taxon>
        <taxon>Neopterygii</taxon>
        <taxon>Teleostei</taxon>
        <taxon>Ostariophysi</taxon>
        <taxon>Cypriniformes</taxon>
        <taxon>Cyprinidae</taxon>
        <taxon>Labeoninae</taxon>
        <taxon>Labeonini</taxon>
        <taxon>Cirrhinus</taxon>
    </lineage>
</organism>
<comment type="caution">
    <text evidence="10">The sequence shown here is derived from an EMBL/GenBank/DDBJ whole genome shotgun (WGS) entry which is preliminary data.</text>
</comment>
<protein>
    <recommendedName>
        <fullName evidence="9">Zinc finger piccolo-type domain-containing protein</fullName>
    </recommendedName>
</protein>
<keyword evidence="6" id="KW-0966">Cell projection</keyword>
<proteinExistence type="predicted"/>
<dbReference type="GO" id="GO:0043226">
    <property type="term" value="C:organelle"/>
    <property type="evidence" value="ECO:0007669"/>
    <property type="project" value="UniProtKB-ARBA"/>
</dbReference>
<evidence type="ECO:0000256" key="4">
    <source>
        <dbReference type="ARBA" id="ARBA00022833"/>
    </source>
</evidence>
<feature type="non-terminal residue" evidence="10">
    <location>
        <position position="250"/>
    </location>
</feature>
<dbReference type="AlphaFoldDB" id="A0ABD0P0S7"/>
<evidence type="ECO:0000256" key="7">
    <source>
        <dbReference type="ARBA" id="ARBA00034101"/>
    </source>
</evidence>
<evidence type="ECO:0000256" key="2">
    <source>
        <dbReference type="ARBA" id="ARBA00022737"/>
    </source>
</evidence>
<keyword evidence="2" id="KW-0677">Repeat</keyword>